<dbReference type="InterPro" id="IPR049625">
    <property type="entry name" value="Glyco_transf_61_cat"/>
</dbReference>
<evidence type="ECO:0000259" key="1">
    <source>
        <dbReference type="Pfam" id="PF04577"/>
    </source>
</evidence>
<gene>
    <name evidence="2" type="ORF">GL300_13455</name>
</gene>
<sequence length="350" mass="38883">MLNSALISRNLARLLRRGPTDLSSFAIERRELCPAEEVTRPPALHPDGAMDRIIALSPWRDWEVERGLIAGTPILHAPTEALILPDVVLAGAYLYRGGAKERIGHGEARMLDPDLPPSQTIPEACLVSGWTGADFFGNFMQDSLPLEMIPGDDAPRIAAPTKPYSHASGYRVLLDLPEPPMPRHARIGRLTIYRDFSQNSFKLARYRQLRARLRSAIGTFPSPKGIFIRRGSTQGEPRWLKNEEQLEEMLGKLRFDIIDPDQMQADTIARIALDAPVVVSVEGSHLGHALYALADGGAFLVIQPPNRFAMPYKEVADCLGMRFGFVVGHPDHGGFNVDLKEIHYMLERLA</sequence>
<dbReference type="Pfam" id="PF04577">
    <property type="entry name" value="Glyco_transf_61"/>
    <property type="match status" value="1"/>
</dbReference>
<dbReference type="Proteomes" id="UP000449846">
    <property type="component" value="Unassembled WGS sequence"/>
</dbReference>
<accession>A0A844HPD9</accession>
<reference evidence="2 3" key="1">
    <citation type="submission" date="2019-11" db="EMBL/GenBank/DDBJ databases">
        <authorList>
            <person name="Dong K."/>
        </authorList>
    </citation>
    <scope>NUCLEOTIDE SEQUENCE [LARGE SCALE GENOMIC DNA]</scope>
    <source>
        <strain evidence="2 3">NBRC 112902</strain>
    </source>
</reference>
<dbReference type="RefSeq" id="WP_155040146.1">
    <property type="nucleotide sequence ID" value="NZ_JBHGCD010000007.1"/>
</dbReference>
<organism evidence="2 3">
    <name type="scientific">Paracoccus litorisediminis</name>
    <dbReference type="NCBI Taxonomy" id="2006130"/>
    <lineage>
        <taxon>Bacteria</taxon>
        <taxon>Pseudomonadati</taxon>
        <taxon>Pseudomonadota</taxon>
        <taxon>Alphaproteobacteria</taxon>
        <taxon>Rhodobacterales</taxon>
        <taxon>Paracoccaceae</taxon>
        <taxon>Paracoccus</taxon>
    </lineage>
</organism>
<evidence type="ECO:0000313" key="2">
    <source>
        <dbReference type="EMBL" id="MTH60217.1"/>
    </source>
</evidence>
<dbReference type="GO" id="GO:0016757">
    <property type="term" value="F:glycosyltransferase activity"/>
    <property type="evidence" value="ECO:0007669"/>
    <property type="project" value="InterPro"/>
</dbReference>
<comment type="caution">
    <text evidence="2">The sequence shown here is derived from an EMBL/GenBank/DDBJ whole genome shotgun (WGS) entry which is preliminary data.</text>
</comment>
<feature type="domain" description="Glycosyltransferase 61 catalytic" evidence="1">
    <location>
        <begin position="136"/>
        <end position="292"/>
    </location>
</feature>
<dbReference type="OrthoDB" id="6935590at2"/>
<name>A0A844HPD9_9RHOB</name>
<keyword evidence="3" id="KW-1185">Reference proteome</keyword>
<protein>
    <submittedName>
        <fullName evidence="2">DUF563 domain-containing protein</fullName>
    </submittedName>
</protein>
<dbReference type="EMBL" id="WMIG01000006">
    <property type="protein sequence ID" value="MTH60217.1"/>
    <property type="molecule type" value="Genomic_DNA"/>
</dbReference>
<dbReference type="AlphaFoldDB" id="A0A844HPD9"/>
<evidence type="ECO:0000313" key="3">
    <source>
        <dbReference type="Proteomes" id="UP000449846"/>
    </source>
</evidence>
<proteinExistence type="predicted"/>